<feature type="compositionally biased region" description="Basic and acidic residues" evidence="7">
    <location>
        <begin position="1"/>
        <end position="10"/>
    </location>
</feature>
<organism evidence="9 10">
    <name type="scientific">Mycena albidolilacea</name>
    <dbReference type="NCBI Taxonomy" id="1033008"/>
    <lineage>
        <taxon>Eukaryota</taxon>
        <taxon>Fungi</taxon>
        <taxon>Dikarya</taxon>
        <taxon>Basidiomycota</taxon>
        <taxon>Agaricomycotina</taxon>
        <taxon>Agaricomycetes</taxon>
        <taxon>Agaricomycetidae</taxon>
        <taxon>Agaricales</taxon>
        <taxon>Marasmiineae</taxon>
        <taxon>Mycenaceae</taxon>
        <taxon>Mycena</taxon>
    </lineage>
</organism>
<dbReference type="PANTHER" id="PTHR47659">
    <property type="entry name" value="ZN(II)2CYS6 TRANSCRIPTION FACTOR (EUROFUNG)-RELATED"/>
    <property type="match status" value="1"/>
</dbReference>
<feature type="domain" description="Zn(2)-C6 fungal-type" evidence="8">
    <location>
        <begin position="53"/>
        <end position="85"/>
    </location>
</feature>
<evidence type="ECO:0000256" key="4">
    <source>
        <dbReference type="ARBA" id="ARBA00023125"/>
    </source>
</evidence>
<keyword evidence="4" id="KW-0238">DNA-binding</keyword>
<dbReference type="CDD" id="cd00067">
    <property type="entry name" value="GAL4"/>
    <property type="match status" value="1"/>
</dbReference>
<evidence type="ECO:0000256" key="5">
    <source>
        <dbReference type="ARBA" id="ARBA00023163"/>
    </source>
</evidence>
<evidence type="ECO:0000313" key="9">
    <source>
        <dbReference type="EMBL" id="KAJ7350413.1"/>
    </source>
</evidence>
<gene>
    <name evidence="9" type="ORF">DFH08DRAFT_695939</name>
</gene>
<evidence type="ECO:0000256" key="1">
    <source>
        <dbReference type="ARBA" id="ARBA00022723"/>
    </source>
</evidence>
<dbReference type="PANTHER" id="PTHR47659:SF7">
    <property type="entry name" value="FUNGAL TRANSCRIPTIONAL REGULATORY PROTEIN, N-TERMINAL DOMAIN-CONTAINING PROTEIN"/>
    <property type="match status" value="1"/>
</dbReference>
<keyword evidence="3" id="KW-0805">Transcription regulation</keyword>
<keyword evidence="6" id="KW-0539">Nucleus</keyword>
<dbReference type="SMART" id="SM00066">
    <property type="entry name" value="GAL4"/>
    <property type="match status" value="1"/>
</dbReference>
<keyword evidence="1" id="KW-0479">Metal-binding</keyword>
<keyword evidence="2" id="KW-0862">Zinc</keyword>
<dbReference type="AlphaFoldDB" id="A0AAD7A645"/>
<reference evidence="9" key="1">
    <citation type="submission" date="2023-03" db="EMBL/GenBank/DDBJ databases">
        <title>Massive genome expansion in bonnet fungi (Mycena s.s.) driven by repeated elements and novel gene families across ecological guilds.</title>
        <authorList>
            <consortium name="Lawrence Berkeley National Laboratory"/>
            <person name="Harder C.B."/>
            <person name="Miyauchi S."/>
            <person name="Viragh M."/>
            <person name="Kuo A."/>
            <person name="Thoen E."/>
            <person name="Andreopoulos B."/>
            <person name="Lu D."/>
            <person name="Skrede I."/>
            <person name="Drula E."/>
            <person name="Henrissat B."/>
            <person name="Morin E."/>
            <person name="Kohler A."/>
            <person name="Barry K."/>
            <person name="LaButti K."/>
            <person name="Morin E."/>
            <person name="Salamov A."/>
            <person name="Lipzen A."/>
            <person name="Mereny Z."/>
            <person name="Hegedus B."/>
            <person name="Baldrian P."/>
            <person name="Stursova M."/>
            <person name="Weitz H."/>
            <person name="Taylor A."/>
            <person name="Grigoriev I.V."/>
            <person name="Nagy L.G."/>
            <person name="Martin F."/>
            <person name="Kauserud H."/>
        </authorList>
    </citation>
    <scope>NUCLEOTIDE SEQUENCE</scope>
    <source>
        <strain evidence="9">CBHHK002</strain>
    </source>
</reference>
<evidence type="ECO:0000256" key="2">
    <source>
        <dbReference type="ARBA" id="ARBA00022833"/>
    </source>
</evidence>
<evidence type="ECO:0000259" key="8">
    <source>
        <dbReference type="PROSITE" id="PS50048"/>
    </source>
</evidence>
<accession>A0AAD7A645</accession>
<dbReference type="GO" id="GO:0000981">
    <property type="term" value="F:DNA-binding transcription factor activity, RNA polymerase II-specific"/>
    <property type="evidence" value="ECO:0007669"/>
    <property type="project" value="InterPro"/>
</dbReference>
<sequence>MSSSDEKSADGGDDIPDSPTSDPLQSSATSVHIYPFFPTSQTVRSKRSQVKNACTNCQKACKKCDPARPCLRCVKYRFTPEECVDSQRKERKKGAKRGPYKKRDAEGGLIEYMGNIIAQSDGLPQPGTSPPPCGPAFAAFAGSMAVEYATGTGFYGQFPLLPSDKSEYPHHPQFYLAPVPLSAGQRGEGFMYPHGSSQ</sequence>
<evidence type="ECO:0000256" key="7">
    <source>
        <dbReference type="SAM" id="MobiDB-lite"/>
    </source>
</evidence>
<dbReference type="InterPro" id="IPR001138">
    <property type="entry name" value="Zn2Cys6_DnaBD"/>
</dbReference>
<proteinExistence type="predicted"/>
<comment type="caution">
    <text evidence="9">The sequence shown here is derived from an EMBL/GenBank/DDBJ whole genome shotgun (WGS) entry which is preliminary data.</text>
</comment>
<feature type="region of interest" description="Disordered" evidence="7">
    <location>
        <begin position="1"/>
        <end position="29"/>
    </location>
</feature>
<dbReference type="InterPro" id="IPR050335">
    <property type="entry name" value="ERT1_acuK_gluconeogen_tf"/>
</dbReference>
<keyword evidence="5" id="KW-0804">Transcription</keyword>
<dbReference type="GO" id="GO:0008270">
    <property type="term" value="F:zinc ion binding"/>
    <property type="evidence" value="ECO:0007669"/>
    <property type="project" value="InterPro"/>
</dbReference>
<keyword evidence="10" id="KW-1185">Reference proteome</keyword>
<evidence type="ECO:0000313" key="10">
    <source>
        <dbReference type="Proteomes" id="UP001218218"/>
    </source>
</evidence>
<dbReference type="EMBL" id="JARIHO010000014">
    <property type="protein sequence ID" value="KAJ7350413.1"/>
    <property type="molecule type" value="Genomic_DNA"/>
</dbReference>
<dbReference type="GO" id="GO:0003677">
    <property type="term" value="F:DNA binding"/>
    <property type="evidence" value="ECO:0007669"/>
    <property type="project" value="UniProtKB-KW"/>
</dbReference>
<dbReference type="PROSITE" id="PS50048">
    <property type="entry name" value="ZN2_CY6_FUNGAL_2"/>
    <property type="match status" value="1"/>
</dbReference>
<evidence type="ECO:0000256" key="6">
    <source>
        <dbReference type="ARBA" id="ARBA00023242"/>
    </source>
</evidence>
<protein>
    <recommendedName>
        <fullName evidence="8">Zn(2)-C6 fungal-type domain-containing protein</fullName>
    </recommendedName>
</protein>
<name>A0AAD7A645_9AGAR</name>
<feature type="compositionally biased region" description="Polar residues" evidence="7">
    <location>
        <begin position="18"/>
        <end position="29"/>
    </location>
</feature>
<evidence type="ECO:0000256" key="3">
    <source>
        <dbReference type="ARBA" id="ARBA00023015"/>
    </source>
</evidence>
<dbReference type="Proteomes" id="UP001218218">
    <property type="component" value="Unassembled WGS sequence"/>
</dbReference>